<accession>A0A6A6WPJ8</accession>
<dbReference type="Proteomes" id="UP000799757">
    <property type="component" value="Unassembled WGS sequence"/>
</dbReference>
<organism evidence="2 3">
    <name type="scientific">Melanomma pulvis-pyrius CBS 109.77</name>
    <dbReference type="NCBI Taxonomy" id="1314802"/>
    <lineage>
        <taxon>Eukaryota</taxon>
        <taxon>Fungi</taxon>
        <taxon>Dikarya</taxon>
        <taxon>Ascomycota</taxon>
        <taxon>Pezizomycotina</taxon>
        <taxon>Dothideomycetes</taxon>
        <taxon>Pleosporomycetidae</taxon>
        <taxon>Pleosporales</taxon>
        <taxon>Melanommataceae</taxon>
        <taxon>Melanomma</taxon>
    </lineage>
</organism>
<feature type="region of interest" description="Disordered" evidence="1">
    <location>
        <begin position="1"/>
        <end position="41"/>
    </location>
</feature>
<feature type="compositionally biased region" description="Low complexity" evidence="1">
    <location>
        <begin position="18"/>
        <end position="30"/>
    </location>
</feature>
<reference evidence="2" key="1">
    <citation type="journal article" date="2020" name="Stud. Mycol.">
        <title>101 Dothideomycetes genomes: a test case for predicting lifestyles and emergence of pathogens.</title>
        <authorList>
            <person name="Haridas S."/>
            <person name="Albert R."/>
            <person name="Binder M."/>
            <person name="Bloem J."/>
            <person name="Labutti K."/>
            <person name="Salamov A."/>
            <person name="Andreopoulos B."/>
            <person name="Baker S."/>
            <person name="Barry K."/>
            <person name="Bills G."/>
            <person name="Bluhm B."/>
            <person name="Cannon C."/>
            <person name="Castanera R."/>
            <person name="Culley D."/>
            <person name="Daum C."/>
            <person name="Ezra D."/>
            <person name="Gonzalez J."/>
            <person name="Henrissat B."/>
            <person name="Kuo A."/>
            <person name="Liang C."/>
            <person name="Lipzen A."/>
            <person name="Lutzoni F."/>
            <person name="Magnuson J."/>
            <person name="Mondo S."/>
            <person name="Nolan M."/>
            <person name="Ohm R."/>
            <person name="Pangilinan J."/>
            <person name="Park H.-J."/>
            <person name="Ramirez L."/>
            <person name="Alfaro M."/>
            <person name="Sun H."/>
            <person name="Tritt A."/>
            <person name="Yoshinaga Y."/>
            <person name="Zwiers L.-H."/>
            <person name="Turgeon B."/>
            <person name="Goodwin S."/>
            <person name="Spatafora J."/>
            <person name="Crous P."/>
            <person name="Grigoriev I."/>
        </authorList>
    </citation>
    <scope>NUCLEOTIDE SEQUENCE</scope>
    <source>
        <strain evidence="2">CBS 109.77</strain>
    </source>
</reference>
<feature type="region of interest" description="Disordered" evidence="1">
    <location>
        <begin position="383"/>
        <end position="411"/>
    </location>
</feature>
<gene>
    <name evidence="2" type="ORF">K505DRAFT_380636</name>
</gene>
<proteinExistence type="predicted"/>
<dbReference type="OrthoDB" id="422086at2759"/>
<sequence>MLNRSMLHGGPPRGPSGGQPASGSPSGYSSQDARGNLAVQPAASPAKINLKKAAVKKVVPTIPPVNVLQNVAAPVVAYPKQADGYELPKASTPTPRFTPAESAASLASLKARLDRKATPPKGEVSPPKIAAETDLDDMFARLTSGTIPSPKAVGTGLTLGDVGISAFSFDDEPAVGILNKLPNAVDLTGSTAAFKKGDEKKMHTEIASEKNIEAHGKPQVNQLVGKIAEIKIETETRDINKWEGMTKEDLEREYLNQASRYLTSLSTTEATTSAHLVKSVFIKLRRSFGGSMLLDLESVDTLKRSLVDAICTYIAGLPSNGAKSLEAAFVEQILKDNDGDFLQLCAKLVDEKCIQLENLDEVVGLCRAIIEIIPKDDIKTKLPGSRSTTAPGENLLNMPANAQKPPSKDPMDNMTAWPTQQKRENVVGCRTCILKGVSGITTINQLQAYVWGGRLESISHPVPGSDFALVKFLTSEGCQKFFDETENGIELHGDKKTLITVEKMQGPNSVNDLLRNCTDGDGSRCVRAYDADKDWGDTVLKKLAVGQSTTKREIDVIKRGQTAKGRFYIEFRFASIYHALSFKHDLTSDEDWEHCTINFAKDPCETARGVHLKDEDEDSGFVA</sequence>
<evidence type="ECO:0000256" key="1">
    <source>
        <dbReference type="SAM" id="MobiDB-lite"/>
    </source>
</evidence>
<dbReference type="EMBL" id="MU002633">
    <property type="protein sequence ID" value="KAF2785863.1"/>
    <property type="molecule type" value="Genomic_DNA"/>
</dbReference>
<evidence type="ECO:0000313" key="3">
    <source>
        <dbReference type="Proteomes" id="UP000799757"/>
    </source>
</evidence>
<protein>
    <submittedName>
        <fullName evidence="2">Uncharacterized protein</fullName>
    </submittedName>
</protein>
<evidence type="ECO:0000313" key="2">
    <source>
        <dbReference type="EMBL" id="KAF2785863.1"/>
    </source>
</evidence>
<dbReference type="AlphaFoldDB" id="A0A6A6WPJ8"/>
<keyword evidence="3" id="KW-1185">Reference proteome</keyword>
<name>A0A6A6WPJ8_9PLEO</name>